<dbReference type="GeneID" id="115886539"/>
<feature type="compositionally biased region" description="Polar residues" evidence="1">
    <location>
        <begin position="266"/>
        <end position="318"/>
    </location>
</feature>
<protein>
    <submittedName>
        <fullName evidence="3">Capon-like protein isoform X3</fullName>
    </submittedName>
</protein>
<feature type="region of interest" description="Disordered" evidence="1">
    <location>
        <begin position="266"/>
        <end position="321"/>
    </location>
</feature>
<feature type="region of interest" description="Disordered" evidence="1">
    <location>
        <begin position="382"/>
        <end position="408"/>
    </location>
</feature>
<dbReference type="Proteomes" id="UP000504635">
    <property type="component" value="Unplaced"/>
</dbReference>
<reference evidence="3" key="1">
    <citation type="submission" date="2025-08" db="UniProtKB">
        <authorList>
            <consortium name="RefSeq"/>
        </authorList>
    </citation>
    <scope>IDENTIFICATION</scope>
    <source>
        <tissue evidence="3">Gonads</tissue>
    </source>
</reference>
<feature type="region of interest" description="Disordered" evidence="1">
    <location>
        <begin position="203"/>
        <end position="224"/>
    </location>
</feature>
<gene>
    <name evidence="3" type="primary">LOC115886539</name>
</gene>
<accession>A0A6J2YCL6</accession>
<sequence>MAQLQLAREQLQAEQTARMEAQARTHQLLVHNRELLDHIAALVAHLQGGEKTGQQSSQPQMTMPQLQHLNDLHSQETSQMDVNLMLQALGLNPSILENRTATSCQSPLRTTFNPGGSSGAGNIFNFPYPQAPVPLDTSYENQILQRLQAYGAFPPISPPYHLNLPQTMPLMSQGYYGPQGLMSNNFSPSSYATLPRYAPNIERISPSRNSEPRQIPQNYSGLDLNQNLNQTQQGFEKKSNYSGLTVPQIQRRHSSINLAQEGNQNLQSMPSTSQYQFNSNPIDQNTKTSQNFQSIPSSSQYQFNSSPMDQNNKTSDNSQSKDDYLIKPLSQLGTLTTTDSEGRVRVIVPVPSNTSEEERDLLTNLRISEDLRLINGPGISRSASERVPNRSELMSQVQRTMWARHTTK</sequence>
<dbReference type="OrthoDB" id="10030336at2759"/>
<evidence type="ECO:0000256" key="1">
    <source>
        <dbReference type="SAM" id="MobiDB-lite"/>
    </source>
</evidence>
<dbReference type="AlphaFoldDB" id="A0A6J2YCL6"/>
<dbReference type="RefSeq" id="XP_030761618.1">
    <property type="nucleotide sequence ID" value="XM_030905758.1"/>
</dbReference>
<evidence type="ECO:0000313" key="3">
    <source>
        <dbReference type="RefSeq" id="XP_030761618.1"/>
    </source>
</evidence>
<proteinExistence type="predicted"/>
<evidence type="ECO:0000313" key="2">
    <source>
        <dbReference type="Proteomes" id="UP000504635"/>
    </source>
</evidence>
<name>A0A6J2YCL6_SITOR</name>
<keyword evidence="2" id="KW-1185">Reference proteome</keyword>
<organism evidence="2 3">
    <name type="scientific">Sitophilus oryzae</name>
    <name type="common">Rice weevil</name>
    <name type="synonym">Curculio oryzae</name>
    <dbReference type="NCBI Taxonomy" id="7048"/>
    <lineage>
        <taxon>Eukaryota</taxon>
        <taxon>Metazoa</taxon>
        <taxon>Ecdysozoa</taxon>
        <taxon>Arthropoda</taxon>
        <taxon>Hexapoda</taxon>
        <taxon>Insecta</taxon>
        <taxon>Pterygota</taxon>
        <taxon>Neoptera</taxon>
        <taxon>Endopterygota</taxon>
        <taxon>Coleoptera</taxon>
        <taxon>Polyphaga</taxon>
        <taxon>Cucujiformia</taxon>
        <taxon>Curculionidae</taxon>
        <taxon>Dryophthorinae</taxon>
        <taxon>Sitophilus</taxon>
    </lineage>
</organism>